<dbReference type="GO" id="GO:0005829">
    <property type="term" value="C:cytosol"/>
    <property type="evidence" value="ECO:0007669"/>
    <property type="project" value="TreeGrafter"/>
</dbReference>
<dbReference type="GO" id="GO:0043022">
    <property type="term" value="F:ribosome binding"/>
    <property type="evidence" value="ECO:0007669"/>
    <property type="project" value="UniProtKB-UniRule"/>
</dbReference>
<dbReference type="CDD" id="cd03691">
    <property type="entry name" value="BipA_TypA_II"/>
    <property type="match status" value="1"/>
</dbReference>
<dbReference type="InterPro" id="IPR027417">
    <property type="entry name" value="P-loop_NTPase"/>
</dbReference>
<dbReference type="InterPro" id="IPR000795">
    <property type="entry name" value="T_Tr_GTP-bd_dom"/>
</dbReference>
<dbReference type="Gene3D" id="2.40.30.10">
    <property type="entry name" value="Translation factors"/>
    <property type="match status" value="1"/>
</dbReference>
<dbReference type="GO" id="GO:0003924">
    <property type="term" value="F:GTPase activity"/>
    <property type="evidence" value="ECO:0007669"/>
    <property type="project" value="UniProtKB-UniRule"/>
</dbReference>
<dbReference type="HAMAP" id="MF_00849">
    <property type="entry name" value="BipA"/>
    <property type="match status" value="1"/>
</dbReference>
<feature type="domain" description="Tr-type G" evidence="4">
    <location>
        <begin position="7"/>
        <end position="202"/>
    </location>
</feature>
<keyword evidence="3" id="KW-0694">RNA-binding</keyword>
<dbReference type="GO" id="GO:0010467">
    <property type="term" value="P:gene expression"/>
    <property type="evidence" value="ECO:0007669"/>
    <property type="project" value="UniProtKB-ARBA"/>
</dbReference>
<dbReference type="InterPro" id="IPR000640">
    <property type="entry name" value="EFG_V-like"/>
</dbReference>
<dbReference type="Gene3D" id="3.30.70.240">
    <property type="match status" value="1"/>
</dbReference>
<dbReference type="GO" id="GO:1990904">
    <property type="term" value="C:ribonucleoprotein complex"/>
    <property type="evidence" value="ECO:0007669"/>
    <property type="project" value="TreeGrafter"/>
</dbReference>
<dbReference type="FunFam" id="3.30.70.240:FF:000002">
    <property type="entry name" value="GTP-binding protein TypA"/>
    <property type="match status" value="1"/>
</dbReference>
<comment type="subunit">
    <text evidence="3">Monomer.</text>
</comment>
<dbReference type="InterPro" id="IPR005225">
    <property type="entry name" value="Small_GTP-bd"/>
</dbReference>
<dbReference type="PANTHER" id="PTHR42908">
    <property type="entry name" value="TRANSLATION ELONGATION FACTOR-RELATED"/>
    <property type="match status" value="1"/>
</dbReference>
<dbReference type="InterPro" id="IPR006298">
    <property type="entry name" value="BipA"/>
</dbReference>
<evidence type="ECO:0000256" key="3">
    <source>
        <dbReference type="HAMAP-Rule" id="MF_00849"/>
    </source>
</evidence>
<accession>A0A1M3L341</accession>
<dbReference type="PROSITE" id="PS00301">
    <property type="entry name" value="G_TR_1"/>
    <property type="match status" value="1"/>
</dbReference>
<comment type="catalytic activity">
    <reaction evidence="2 3">
        <text>GTP + H2O = GDP + phosphate + H(+)</text>
        <dbReference type="Rhea" id="RHEA:19669"/>
        <dbReference type="ChEBI" id="CHEBI:15377"/>
        <dbReference type="ChEBI" id="CHEBI:15378"/>
        <dbReference type="ChEBI" id="CHEBI:37565"/>
        <dbReference type="ChEBI" id="CHEBI:43474"/>
        <dbReference type="ChEBI" id="CHEBI:58189"/>
    </reaction>
</comment>
<dbReference type="PROSITE" id="PS51722">
    <property type="entry name" value="G_TR_2"/>
    <property type="match status" value="1"/>
</dbReference>
<dbReference type="Proteomes" id="UP000184233">
    <property type="component" value="Unassembled WGS sequence"/>
</dbReference>
<keyword evidence="3" id="KW-0378">Hydrolase</keyword>
<keyword evidence="3" id="KW-0690">Ribosome biogenesis</keyword>
<reference evidence="5 6" key="1">
    <citation type="submission" date="2016-09" db="EMBL/GenBank/DDBJ databases">
        <title>Genome-resolved meta-omics ties microbial dynamics to process performance in biotechnology for thiocyanate degradation.</title>
        <authorList>
            <person name="Kantor R.S."/>
            <person name="Huddy R.J."/>
            <person name="Iyer R."/>
            <person name="Thomas B.C."/>
            <person name="Brown C.T."/>
            <person name="Anantharaman K."/>
            <person name="Tringe S."/>
            <person name="Hettich R.L."/>
            <person name="Harrison S.T."/>
            <person name="Banfield J.F."/>
        </authorList>
    </citation>
    <scope>NUCLEOTIDE SEQUENCE [LARGE SCALE GENOMIC DNA]</scope>
    <source>
        <strain evidence="5">59-99</strain>
    </source>
</reference>
<dbReference type="CDD" id="cd03710">
    <property type="entry name" value="BipA_TypA_C"/>
    <property type="match status" value="1"/>
</dbReference>
<dbReference type="InterPro" id="IPR009000">
    <property type="entry name" value="Transl_B-barrel_sf"/>
</dbReference>
<name>A0A1M3L341_9BACT</name>
<evidence type="ECO:0000256" key="1">
    <source>
        <dbReference type="ARBA" id="ARBA00023134"/>
    </source>
</evidence>
<feature type="binding site" evidence="3">
    <location>
        <begin position="19"/>
        <end position="24"/>
    </location>
    <ligand>
        <name>GTP</name>
        <dbReference type="ChEBI" id="CHEBI:37565"/>
    </ligand>
</feature>
<dbReference type="FunFam" id="3.30.70.870:FF:000003">
    <property type="entry name" value="GTP-binding protein TypA"/>
    <property type="match status" value="1"/>
</dbReference>
<proteinExistence type="inferred from homology"/>
<dbReference type="FunFam" id="2.40.30.10:FF:000016">
    <property type="entry name" value="GTP-binding protein TypA"/>
    <property type="match status" value="1"/>
</dbReference>
<feature type="binding site" evidence="3">
    <location>
        <begin position="132"/>
        <end position="135"/>
    </location>
    <ligand>
        <name>GTP</name>
        <dbReference type="ChEBI" id="CHEBI:37565"/>
    </ligand>
</feature>
<organism evidence="5 6">
    <name type="scientific">Candidatus Kapaibacterium thiocyanatum</name>
    <dbReference type="NCBI Taxonomy" id="1895771"/>
    <lineage>
        <taxon>Bacteria</taxon>
        <taxon>Pseudomonadati</taxon>
        <taxon>Candidatus Kapaibacteriota</taxon>
        <taxon>Candidatus Kapaibacteriia</taxon>
        <taxon>Candidatus Kapaibacteriales</taxon>
        <taxon>Candidatus Kapaibacteriaceae</taxon>
        <taxon>Candidatus Kapaibacterium</taxon>
    </lineage>
</organism>
<dbReference type="InterPro" id="IPR035651">
    <property type="entry name" value="BipA_V"/>
</dbReference>
<comment type="function">
    <text evidence="3">A 50S ribosomal subunit assembly protein with GTPase activity, required for 50S subunit assembly at low temperatures, may also play a role in translation. Binds GTP and analogs. Binds the 70S ribosome between the 30S and 50S subunits, in a similar position as ribosome-bound EF-G; it contacts a number of ribosomal proteins, both rRNAs and the A-site tRNA.</text>
</comment>
<dbReference type="InterPro" id="IPR031157">
    <property type="entry name" value="G_TR_CS"/>
</dbReference>
<evidence type="ECO:0000256" key="2">
    <source>
        <dbReference type="ARBA" id="ARBA00048548"/>
    </source>
</evidence>
<keyword evidence="3" id="KW-0547">Nucleotide-binding</keyword>
<dbReference type="Pfam" id="PF21018">
    <property type="entry name" value="BipA_C"/>
    <property type="match status" value="1"/>
</dbReference>
<sequence>MSLQPRTGMRNVAIIAHVDHGKTTLVDHMLRQSGTFRENQQVIERVMDSNDLEREKGITIMAKNAAVRWNDFKFNILDTPGHSDFGGEVERVLSMVDGVLLLVDAAEGPLPQTRFVLRKALEMGLFPIVVINKIDRSDARPAEVLDEIMELFIALGASYEQLDFPVIYAIAKQGIAKRSLEEEGESLTPLFEAIVKHIPCPKVDVDVPFGMVISALDWSDFVGRIAVGRIAEGQVKVGDNVALIKPDGTRETTRITKMYVYEGIARAETTEAEAGEIIALSGFENVFIGETIAHSSRTEPLSYVNIEEPTIAMYFMVNTSPLAGREGKFVTTPKLRDRLFKELRNNVSLRVSDTDSPDVFRVAGRGELQLAILIETMRREGFEFAVSRPEVLFQRDPDGKLLEPIEHVIVDVREAHVGTVIEILGRRKGEMTAMTPGLDNVRTEFLVPARGLIGFRTEFLTSTRGEGILHHTFDSWQPYKGPISGRSRGALVSMETGMATIYALEMVQERGTLFIEPGIQIYEGMIVGENAREDDLSVNACRTKHLTNMRSSGSDGLAKLEAPRNMSLEQCIEFLEDDELLEVTPVNVRLRKKILDTTMRQRAKKRENV</sequence>
<evidence type="ECO:0000313" key="6">
    <source>
        <dbReference type="Proteomes" id="UP000184233"/>
    </source>
</evidence>
<dbReference type="PRINTS" id="PR00315">
    <property type="entry name" value="ELONGATNFCT"/>
</dbReference>
<comment type="caution">
    <text evidence="5">The sequence shown here is derived from an EMBL/GenBank/DDBJ whole genome shotgun (WGS) entry which is preliminary data.</text>
</comment>
<dbReference type="GO" id="GO:0019843">
    <property type="term" value="F:rRNA binding"/>
    <property type="evidence" value="ECO:0007669"/>
    <property type="project" value="UniProtKB-KW"/>
</dbReference>
<comment type="subcellular location">
    <subcellularLocation>
        <location evidence="3">Cytoplasm</location>
    </subcellularLocation>
    <text evidence="3">Binds to ribosomes.</text>
</comment>
<dbReference type="InterPro" id="IPR047041">
    <property type="entry name" value="BipA_GTP-bd_dom"/>
</dbReference>
<dbReference type="FunFam" id="3.40.50.300:FF:000055">
    <property type="entry name" value="GTP-binding protein TypA"/>
    <property type="match status" value="1"/>
</dbReference>
<evidence type="ECO:0000259" key="4">
    <source>
        <dbReference type="PROSITE" id="PS51722"/>
    </source>
</evidence>
<dbReference type="FunFam" id="2.40.50.250:FF:000001">
    <property type="entry name" value="GTP-binding protein TypA"/>
    <property type="match status" value="1"/>
</dbReference>
<keyword evidence="1 3" id="KW-0342">GTP-binding</keyword>
<keyword evidence="3" id="KW-0820">tRNA-binding</keyword>
<gene>
    <name evidence="3" type="primary">bipA</name>
    <name evidence="5" type="ORF">BGO89_05830</name>
</gene>
<dbReference type="PANTHER" id="PTHR42908:SF8">
    <property type="entry name" value="TR-TYPE G DOMAIN-CONTAINING PROTEIN"/>
    <property type="match status" value="1"/>
</dbReference>
<dbReference type="Gene3D" id="3.40.50.300">
    <property type="entry name" value="P-loop containing nucleotide triphosphate hydrolases"/>
    <property type="match status" value="1"/>
</dbReference>
<dbReference type="InterPro" id="IPR004161">
    <property type="entry name" value="EFTu-like_2"/>
</dbReference>
<dbReference type="GO" id="GO:0000049">
    <property type="term" value="F:tRNA binding"/>
    <property type="evidence" value="ECO:0007669"/>
    <property type="project" value="UniProtKB-KW"/>
</dbReference>
<dbReference type="SUPFAM" id="SSF52540">
    <property type="entry name" value="P-loop containing nucleoside triphosphate hydrolases"/>
    <property type="match status" value="1"/>
</dbReference>
<dbReference type="EC" id="3.6.5.-" evidence="3"/>
<protein>
    <recommendedName>
        <fullName evidence="3">Large ribosomal subunit assembly factor BipA</fullName>
        <ecNumber evidence="3">3.6.5.-</ecNumber>
    </recommendedName>
    <alternativeName>
        <fullName evidence="3">GTP-binding protein BipA</fullName>
    </alternativeName>
</protein>
<dbReference type="NCBIfam" id="TIGR01394">
    <property type="entry name" value="TypA_BipA"/>
    <property type="match status" value="1"/>
</dbReference>
<dbReference type="Gene3D" id="3.30.70.870">
    <property type="entry name" value="Elongation Factor G (Translational Gtpase), domain 3"/>
    <property type="match status" value="1"/>
</dbReference>
<dbReference type="GO" id="GO:0000027">
    <property type="term" value="P:ribosomal large subunit assembly"/>
    <property type="evidence" value="ECO:0007669"/>
    <property type="project" value="UniProtKB-UniRule"/>
</dbReference>
<evidence type="ECO:0000313" key="5">
    <source>
        <dbReference type="EMBL" id="OJX59733.1"/>
    </source>
</evidence>
<dbReference type="NCBIfam" id="TIGR00231">
    <property type="entry name" value="small_GTP"/>
    <property type="match status" value="1"/>
</dbReference>
<dbReference type="Gene3D" id="2.40.50.250">
    <property type="entry name" value="bipa protein"/>
    <property type="match status" value="1"/>
</dbReference>
<dbReference type="InterPro" id="IPR047042">
    <property type="entry name" value="BipA_II"/>
</dbReference>
<dbReference type="InterPro" id="IPR048876">
    <property type="entry name" value="BipA_C"/>
</dbReference>
<dbReference type="InterPro" id="IPR042116">
    <property type="entry name" value="TypA/BipA_C"/>
</dbReference>
<dbReference type="SMART" id="SM00838">
    <property type="entry name" value="EFG_C"/>
    <property type="match status" value="1"/>
</dbReference>
<dbReference type="SUPFAM" id="SSF50447">
    <property type="entry name" value="Translation proteins"/>
    <property type="match status" value="1"/>
</dbReference>
<dbReference type="EMBL" id="MKVH01000009">
    <property type="protein sequence ID" value="OJX59733.1"/>
    <property type="molecule type" value="Genomic_DNA"/>
</dbReference>
<dbReference type="InterPro" id="IPR035647">
    <property type="entry name" value="EFG_III/V"/>
</dbReference>
<comment type="similarity">
    <text evidence="3">Belongs to the TRAFAC class translation factor GTPase superfamily. Classic translation factor GTPase family. BipA subfamily.</text>
</comment>
<dbReference type="STRING" id="1895771.BGO89_05830"/>
<dbReference type="AlphaFoldDB" id="A0A1M3L341"/>
<dbReference type="InterPro" id="IPR047043">
    <property type="entry name" value="BipA_III"/>
</dbReference>
<dbReference type="CDD" id="cd01891">
    <property type="entry name" value="TypA_BipA"/>
    <property type="match status" value="1"/>
</dbReference>
<dbReference type="CDD" id="cd16263">
    <property type="entry name" value="BipA_III"/>
    <property type="match status" value="1"/>
</dbReference>
<keyword evidence="3" id="KW-0699">rRNA-binding</keyword>
<dbReference type="GO" id="GO:0009409">
    <property type="term" value="P:response to cold"/>
    <property type="evidence" value="ECO:0007669"/>
    <property type="project" value="UniProtKB-ARBA"/>
</dbReference>
<keyword evidence="3" id="KW-0963">Cytoplasm</keyword>
<dbReference type="SUPFAM" id="SSF54980">
    <property type="entry name" value="EF-G C-terminal domain-like"/>
    <property type="match status" value="2"/>
</dbReference>
<dbReference type="Pfam" id="PF03144">
    <property type="entry name" value="GTP_EFTU_D2"/>
    <property type="match status" value="1"/>
</dbReference>
<dbReference type="Pfam" id="PF00679">
    <property type="entry name" value="EFG_C"/>
    <property type="match status" value="1"/>
</dbReference>
<dbReference type="GO" id="GO:0005525">
    <property type="term" value="F:GTP binding"/>
    <property type="evidence" value="ECO:0007669"/>
    <property type="project" value="UniProtKB-UniRule"/>
</dbReference>
<dbReference type="Pfam" id="PF00009">
    <property type="entry name" value="GTP_EFTU"/>
    <property type="match status" value="1"/>
</dbReference>